<comment type="caution">
    <text evidence="2">The sequence shown here is derived from an EMBL/GenBank/DDBJ whole genome shotgun (WGS) entry which is preliminary data.</text>
</comment>
<dbReference type="AlphaFoldDB" id="A0A830E048"/>
<dbReference type="GO" id="GO:0016491">
    <property type="term" value="F:oxidoreductase activity"/>
    <property type="evidence" value="ECO:0007669"/>
    <property type="project" value="TreeGrafter"/>
</dbReference>
<dbReference type="PANTHER" id="PTHR12697:SF5">
    <property type="entry name" value="DEOXYHYPUSINE HYDROXYLASE"/>
    <property type="match status" value="1"/>
</dbReference>
<dbReference type="Proteomes" id="UP000646833">
    <property type="component" value="Unassembled WGS sequence"/>
</dbReference>
<dbReference type="InterPro" id="IPR016024">
    <property type="entry name" value="ARM-type_fold"/>
</dbReference>
<sequence length="349" mass="36924">MPRGYCANEAHEPMDDTRRASPLKRLVESVETRADEEVSDSLGALRTASAEDRKQALHELRRLADDRPIAFESFLPAVTPFLTDDDRAVRLLTAKALVAVAEAAPDAAAPAVPALAERLADEDEFYYVRARSAEALGYVALEHPDAVASPEMLADLRVGLSFDEPEVKQKLAKALECVALGDPGRLRHRVSTLVEHLDDPDVLVRYHLCTAMAAIGCDAPDSLGAGRSALSARLADENAFVRGRAAEALGLLARERGESVTVPDSVLDTESDAAAEFVAERVRFLRASGDGDGSDSPADGVGTLAGVRDTTASAVAEITSPDADGECPHCGVDLPEGAPPMCPSCGVPY</sequence>
<dbReference type="SUPFAM" id="SSF48371">
    <property type="entry name" value="ARM repeat"/>
    <property type="match status" value="1"/>
</dbReference>
<accession>A0A830E048</accession>
<reference evidence="2" key="2">
    <citation type="submission" date="2020-09" db="EMBL/GenBank/DDBJ databases">
        <authorList>
            <person name="Sun Q."/>
            <person name="Sedlacek I."/>
        </authorList>
    </citation>
    <scope>NUCLEOTIDE SEQUENCE</scope>
    <source>
        <strain evidence="2">CCM 7217</strain>
    </source>
</reference>
<evidence type="ECO:0000313" key="2">
    <source>
        <dbReference type="EMBL" id="GGC64511.1"/>
    </source>
</evidence>
<comment type="function">
    <text evidence="1">Catalyzes the hydroxylation of the N(6)-(4-aminobutyl)-L-lysine intermediate produced by deoxyhypusine synthase/DHPS on a critical lysine of the eukaryotic translation initiation factor 5A/eIF-5A. This is the second step of the post-translational modification of that lysine into an unusual amino acid residue named hypusine. Hypusination is unique to mature eIF-5A factor and is essential for its function.</text>
</comment>
<protein>
    <recommendedName>
        <fullName evidence="4">HEAT repeat domain-containing protein</fullName>
    </recommendedName>
</protein>
<dbReference type="PROSITE" id="PS50077">
    <property type="entry name" value="HEAT_REPEAT"/>
    <property type="match status" value="1"/>
</dbReference>
<reference evidence="2" key="1">
    <citation type="journal article" date="2014" name="Int. J. Syst. Evol. Microbiol.">
        <title>Complete genome sequence of Corynebacterium casei LMG S-19264T (=DSM 44701T), isolated from a smear-ripened cheese.</title>
        <authorList>
            <consortium name="US DOE Joint Genome Institute (JGI-PGF)"/>
            <person name="Walter F."/>
            <person name="Albersmeier A."/>
            <person name="Kalinowski J."/>
            <person name="Ruckert C."/>
        </authorList>
    </citation>
    <scope>NUCLEOTIDE SEQUENCE</scope>
    <source>
        <strain evidence="2">CCM 7217</strain>
    </source>
</reference>
<evidence type="ECO:0000313" key="3">
    <source>
        <dbReference type="Proteomes" id="UP000646833"/>
    </source>
</evidence>
<dbReference type="PANTHER" id="PTHR12697">
    <property type="entry name" value="PBS LYASE HEAT-LIKE PROTEIN"/>
    <property type="match status" value="1"/>
</dbReference>
<dbReference type="InterPro" id="IPR021133">
    <property type="entry name" value="HEAT_type_2"/>
</dbReference>
<evidence type="ECO:0008006" key="4">
    <source>
        <dbReference type="Google" id="ProtNLM"/>
    </source>
</evidence>
<proteinExistence type="predicted"/>
<dbReference type="EMBL" id="BMCI01000005">
    <property type="protein sequence ID" value="GGC64511.1"/>
    <property type="molecule type" value="Genomic_DNA"/>
</dbReference>
<organism evidence="2 3">
    <name type="scientific">Haloferax sulfurifontis</name>
    <dbReference type="NCBI Taxonomy" id="255616"/>
    <lineage>
        <taxon>Archaea</taxon>
        <taxon>Methanobacteriati</taxon>
        <taxon>Methanobacteriota</taxon>
        <taxon>Stenosarchaea group</taxon>
        <taxon>Halobacteria</taxon>
        <taxon>Halobacteriales</taxon>
        <taxon>Haloferacaceae</taxon>
        <taxon>Haloferax</taxon>
    </lineage>
</organism>
<dbReference type="InterPro" id="IPR011989">
    <property type="entry name" value="ARM-like"/>
</dbReference>
<gene>
    <name evidence="2" type="ORF">GCM10007209_28230</name>
</gene>
<evidence type="ECO:0000256" key="1">
    <source>
        <dbReference type="ARBA" id="ARBA00045876"/>
    </source>
</evidence>
<dbReference type="Gene3D" id="1.25.10.10">
    <property type="entry name" value="Leucine-rich Repeat Variant"/>
    <property type="match status" value="2"/>
</dbReference>
<name>A0A830E048_9EURY</name>